<reference evidence="8 9" key="1">
    <citation type="submission" date="2014-01" db="EMBL/GenBank/DDBJ databases">
        <title>Roseivivax halodurans JCM 10272 Genome Sequencing.</title>
        <authorList>
            <person name="Lai Q."/>
            <person name="Li G."/>
            <person name="Shao Z."/>
        </authorList>
    </citation>
    <scope>NUCLEOTIDE SEQUENCE [LARGE SCALE GENOMIC DNA]</scope>
    <source>
        <strain evidence="8 9">JCM 10272</strain>
    </source>
</reference>
<dbReference type="EMBL" id="JALZ01000003">
    <property type="protein sequence ID" value="ETX15803.1"/>
    <property type="molecule type" value="Genomic_DNA"/>
</dbReference>
<feature type="transmembrane region" description="Helical" evidence="6">
    <location>
        <begin position="76"/>
        <end position="95"/>
    </location>
</feature>
<sequence>MTTDKARHASILLSLALGAFAIGVSEFAAMGLLPFYASGLGVSEPVAGHAVSAYALGVVIGAPVLAVLCARLRRRAVLIGLILAFAAANLIGAVAPSMSVLTGSRVLAGLPHGAYLGIAMLFAADLLPREKRARGVAQILFGLTIANVVGVPLASAIGQSVGWRSLFVIVALLAVASALWIARVAPDPDPVQGASPLRELGALKNRSVWLTLAVGAVGFGGVFAVYSYLSAAMIDAANAPGWAIPLALSLFGVGATAGNVLAGRLTEWSQMGAALVLLLGMIATSLLYASVIGSWPLMAMSILALGVTASLVIPLQTRLMDVAGDAQTLAAALNHAAFNFANALGPFLAGLALAAGHGWASTGIVGAGLSAGGIVVLGILWLDSRRGALAPA</sequence>
<dbReference type="PROSITE" id="PS50850">
    <property type="entry name" value="MFS"/>
    <property type="match status" value="1"/>
</dbReference>
<feature type="transmembrane region" description="Helical" evidence="6">
    <location>
        <begin position="139"/>
        <end position="157"/>
    </location>
</feature>
<evidence type="ECO:0000259" key="7">
    <source>
        <dbReference type="PROSITE" id="PS50850"/>
    </source>
</evidence>
<dbReference type="Pfam" id="PF07690">
    <property type="entry name" value="MFS_1"/>
    <property type="match status" value="1"/>
</dbReference>
<evidence type="ECO:0000256" key="5">
    <source>
        <dbReference type="ARBA" id="ARBA00023136"/>
    </source>
</evidence>
<dbReference type="InterPro" id="IPR011701">
    <property type="entry name" value="MFS"/>
</dbReference>
<evidence type="ECO:0000256" key="4">
    <source>
        <dbReference type="ARBA" id="ARBA00022989"/>
    </source>
</evidence>
<dbReference type="AlphaFoldDB" id="X7EKY1"/>
<evidence type="ECO:0000256" key="3">
    <source>
        <dbReference type="ARBA" id="ARBA00022692"/>
    </source>
</evidence>
<evidence type="ECO:0000313" key="9">
    <source>
        <dbReference type="Proteomes" id="UP000022447"/>
    </source>
</evidence>
<proteinExistence type="predicted"/>
<feature type="domain" description="Major facilitator superfamily (MFS) profile" evidence="7">
    <location>
        <begin position="11"/>
        <end position="385"/>
    </location>
</feature>
<keyword evidence="5 6" id="KW-0472">Membrane</keyword>
<feature type="transmembrane region" description="Helical" evidence="6">
    <location>
        <begin position="297"/>
        <end position="315"/>
    </location>
</feature>
<feature type="transmembrane region" description="Helical" evidence="6">
    <location>
        <begin position="273"/>
        <end position="291"/>
    </location>
</feature>
<comment type="caution">
    <text evidence="8">The sequence shown here is derived from an EMBL/GenBank/DDBJ whole genome shotgun (WGS) entry which is preliminary data.</text>
</comment>
<dbReference type="Proteomes" id="UP000022447">
    <property type="component" value="Unassembled WGS sequence"/>
</dbReference>
<accession>X7EKY1</accession>
<dbReference type="PANTHER" id="PTHR43124:SF3">
    <property type="entry name" value="CHLORAMPHENICOL EFFLUX PUMP RV0191"/>
    <property type="match status" value="1"/>
</dbReference>
<dbReference type="OrthoDB" id="9788453at2"/>
<evidence type="ECO:0000256" key="2">
    <source>
        <dbReference type="ARBA" id="ARBA00022475"/>
    </source>
</evidence>
<dbReference type="CDD" id="cd17324">
    <property type="entry name" value="MFS_NepI_like"/>
    <property type="match status" value="1"/>
</dbReference>
<dbReference type="InterPro" id="IPR050189">
    <property type="entry name" value="MFS_Efflux_Transporters"/>
</dbReference>
<keyword evidence="2" id="KW-1003">Cell membrane</keyword>
<feature type="transmembrane region" description="Helical" evidence="6">
    <location>
        <begin position="207"/>
        <end position="229"/>
    </location>
</feature>
<feature type="transmembrane region" description="Helical" evidence="6">
    <location>
        <begin position="163"/>
        <end position="186"/>
    </location>
</feature>
<evidence type="ECO:0000256" key="6">
    <source>
        <dbReference type="SAM" id="Phobius"/>
    </source>
</evidence>
<dbReference type="PATRIC" id="fig|1449350.3.peg.913"/>
<feature type="transmembrane region" description="Helical" evidence="6">
    <location>
        <begin position="241"/>
        <end position="261"/>
    </location>
</feature>
<gene>
    <name evidence="8" type="ORF">OCH239_11505</name>
</gene>
<evidence type="ECO:0000313" key="8">
    <source>
        <dbReference type="EMBL" id="ETX15803.1"/>
    </source>
</evidence>
<dbReference type="PANTHER" id="PTHR43124">
    <property type="entry name" value="PURINE EFFLUX PUMP PBUE"/>
    <property type="match status" value="1"/>
</dbReference>
<dbReference type="GO" id="GO:0005886">
    <property type="term" value="C:plasma membrane"/>
    <property type="evidence" value="ECO:0007669"/>
    <property type="project" value="UniProtKB-SubCell"/>
</dbReference>
<dbReference type="RefSeq" id="WP_037259309.1">
    <property type="nucleotide sequence ID" value="NZ_JALZ01000003.1"/>
</dbReference>
<feature type="transmembrane region" description="Helical" evidence="6">
    <location>
        <begin position="12"/>
        <end position="37"/>
    </location>
</feature>
<dbReference type="eggNOG" id="COG2814">
    <property type="taxonomic scope" value="Bacteria"/>
</dbReference>
<organism evidence="8 9">
    <name type="scientific">Roseivivax halodurans JCM 10272</name>
    <dbReference type="NCBI Taxonomy" id="1449350"/>
    <lineage>
        <taxon>Bacteria</taxon>
        <taxon>Pseudomonadati</taxon>
        <taxon>Pseudomonadota</taxon>
        <taxon>Alphaproteobacteria</taxon>
        <taxon>Rhodobacterales</taxon>
        <taxon>Roseobacteraceae</taxon>
        <taxon>Roseivivax</taxon>
    </lineage>
</organism>
<keyword evidence="3 6" id="KW-0812">Transmembrane</keyword>
<name>X7EKY1_9RHOB</name>
<dbReference type="InterPro" id="IPR036259">
    <property type="entry name" value="MFS_trans_sf"/>
</dbReference>
<comment type="subcellular location">
    <subcellularLocation>
        <location evidence="1">Cell membrane</location>
        <topology evidence="1">Multi-pass membrane protein</topology>
    </subcellularLocation>
</comment>
<dbReference type="Gene3D" id="1.20.1250.20">
    <property type="entry name" value="MFS general substrate transporter like domains"/>
    <property type="match status" value="1"/>
</dbReference>
<dbReference type="STRING" id="1449350.OCH239_11505"/>
<dbReference type="SUPFAM" id="SSF103473">
    <property type="entry name" value="MFS general substrate transporter"/>
    <property type="match status" value="1"/>
</dbReference>
<feature type="transmembrane region" description="Helical" evidence="6">
    <location>
        <begin position="362"/>
        <end position="382"/>
    </location>
</feature>
<protein>
    <submittedName>
        <fullName evidence="8">MFS transporter</fullName>
    </submittedName>
</protein>
<feature type="transmembrane region" description="Helical" evidence="6">
    <location>
        <begin position="49"/>
        <end position="69"/>
    </location>
</feature>
<feature type="transmembrane region" description="Helical" evidence="6">
    <location>
        <begin position="336"/>
        <end position="356"/>
    </location>
</feature>
<keyword evidence="9" id="KW-1185">Reference proteome</keyword>
<feature type="transmembrane region" description="Helical" evidence="6">
    <location>
        <begin position="107"/>
        <end position="127"/>
    </location>
</feature>
<dbReference type="InterPro" id="IPR020846">
    <property type="entry name" value="MFS_dom"/>
</dbReference>
<evidence type="ECO:0000256" key="1">
    <source>
        <dbReference type="ARBA" id="ARBA00004651"/>
    </source>
</evidence>
<dbReference type="GO" id="GO:0022857">
    <property type="term" value="F:transmembrane transporter activity"/>
    <property type="evidence" value="ECO:0007669"/>
    <property type="project" value="InterPro"/>
</dbReference>
<keyword evidence="4 6" id="KW-1133">Transmembrane helix</keyword>